<dbReference type="HOGENOM" id="CLU_144623_0_0_10"/>
<evidence type="ECO:0000313" key="1">
    <source>
        <dbReference type="EMBL" id="EEF76124.1"/>
    </source>
</evidence>
<sequence length="122" mass="13965">MTFTSKTIMENYISKAADAFLTSRPYGIRLDFKHKGFVIFNHHMNLLGNGTPCNLDSLPLEICTLEDIPQTGERIIKNGDIMDIFFYDETSNPYTGYGVNLEKLKTYNKYIYPLALALNRTL</sequence>
<dbReference type="EMBL" id="ACBW01000116">
    <property type="protein sequence ID" value="EEF76124.1"/>
    <property type="molecule type" value="Genomic_DNA"/>
</dbReference>
<dbReference type="Proteomes" id="UP000014073">
    <property type="component" value="Unassembled WGS sequence"/>
</dbReference>
<dbReference type="eggNOG" id="ENOG5033V5T">
    <property type="taxonomic scope" value="Bacteria"/>
</dbReference>
<name>S0F747_9BACT</name>
<reference evidence="1 2" key="1">
    <citation type="submission" date="2008-12" db="EMBL/GenBank/DDBJ databases">
        <authorList>
            <person name="Fulton L."/>
            <person name="Clifton S."/>
            <person name="Fulton B."/>
            <person name="Xu J."/>
            <person name="Minx P."/>
            <person name="Pepin K.H."/>
            <person name="Johnson M."/>
            <person name="Bhonagiri V."/>
            <person name="Nash W.E."/>
            <person name="Mardis E.R."/>
            <person name="Wilson R.K."/>
        </authorList>
    </citation>
    <scope>NUCLEOTIDE SEQUENCE [LARGE SCALE GENOMIC DNA]</scope>
    <source>
        <strain evidence="1 2">DSM 18228</strain>
    </source>
</reference>
<comment type="caution">
    <text evidence="1">The sequence shown here is derived from an EMBL/GenBank/DDBJ whole genome shotgun (WGS) entry which is preliminary data.</text>
</comment>
<dbReference type="AlphaFoldDB" id="S0F747"/>
<dbReference type="STRING" id="547042.BACCOPRO_01621"/>
<evidence type="ECO:0000313" key="2">
    <source>
        <dbReference type="Proteomes" id="UP000014073"/>
    </source>
</evidence>
<keyword evidence="2" id="KW-1185">Reference proteome</keyword>
<accession>S0F747</accession>
<proteinExistence type="predicted"/>
<protein>
    <submittedName>
        <fullName evidence="1">Uncharacterized protein</fullName>
    </submittedName>
</protein>
<organism evidence="1 2">
    <name type="scientific">Phocaeicola coprophilus DSM 18228 = JCM 13818</name>
    <dbReference type="NCBI Taxonomy" id="547042"/>
    <lineage>
        <taxon>Bacteria</taxon>
        <taxon>Pseudomonadati</taxon>
        <taxon>Bacteroidota</taxon>
        <taxon>Bacteroidia</taxon>
        <taxon>Bacteroidales</taxon>
        <taxon>Bacteroidaceae</taxon>
        <taxon>Phocaeicola</taxon>
    </lineage>
</organism>
<gene>
    <name evidence="1" type="ORF">BACCOPRO_01621</name>
</gene>